<dbReference type="InterPro" id="IPR023213">
    <property type="entry name" value="CAT-like_dom_sf"/>
</dbReference>
<dbReference type="InterPro" id="IPR001078">
    <property type="entry name" value="2-oxoacid_DH_actylTfrase"/>
</dbReference>
<evidence type="ECO:0000313" key="3">
    <source>
        <dbReference type="Proteomes" id="UP000256388"/>
    </source>
</evidence>
<dbReference type="Proteomes" id="UP000256388">
    <property type="component" value="Unassembled WGS sequence"/>
</dbReference>
<proteinExistence type="predicted"/>
<accession>A0A347ZT10</accession>
<dbReference type="Gene3D" id="3.30.559.10">
    <property type="entry name" value="Chloramphenicol acetyltransferase-like domain"/>
    <property type="match status" value="1"/>
</dbReference>
<keyword evidence="3" id="KW-1185">Reference proteome</keyword>
<feature type="domain" description="2-oxoacid dehydrogenase acyltransferase catalytic" evidence="1">
    <location>
        <begin position="40"/>
        <end position="140"/>
    </location>
</feature>
<organism evidence="2 3">
    <name type="scientific">Pelolinea submarina</name>
    <dbReference type="NCBI Taxonomy" id="913107"/>
    <lineage>
        <taxon>Bacteria</taxon>
        <taxon>Bacillati</taxon>
        <taxon>Chloroflexota</taxon>
        <taxon>Anaerolineae</taxon>
        <taxon>Anaerolineales</taxon>
        <taxon>Anaerolineaceae</taxon>
        <taxon>Pelolinea</taxon>
    </lineage>
</organism>
<gene>
    <name evidence="2" type="ORF">DFR64_0856</name>
</gene>
<dbReference type="AlphaFoldDB" id="A0A347ZT10"/>
<dbReference type="SUPFAM" id="SSF52777">
    <property type="entry name" value="CoA-dependent acyltransferases"/>
    <property type="match status" value="1"/>
</dbReference>
<evidence type="ECO:0000313" key="2">
    <source>
        <dbReference type="EMBL" id="REG10984.1"/>
    </source>
</evidence>
<keyword evidence="2" id="KW-0808">Transferase</keyword>
<comment type="caution">
    <text evidence="2">The sequence shown here is derived from an EMBL/GenBank/DDBJ whole genome shotgun (WGS) entry which is preliminary data.</text>
</comment>
<keyword evidence="2" id="KW-0012">Acyltransferase</keyword>
<dbReference type="EMBL" id="QUMS01000001">
    <property type="protein sequence ID" value="REG10984.1"/>
    <property type="molecule type" value="Genomic_DNA"/>
</dbReference>
<dbReference type="OrthoDB" id="9805770at2"/>
<name>A0A347ZT10_9CHLR</name>
<dbReference type="Pfam" id="PF00198">
    <property type="entry name" value="2-oxoacid_dh"/>
    <property type="match status" value="2"/>
</dbReference>
<sequence>MGNPSKNKPIQFHKEPFSLRRKMVTASASAGRGQNNIHAIFEVDISKPRRFMKQHQEKTGEKLSLTAFVITCLSRAVVLHPKMNSFRRGNQLIILENVTISAMVERNIKGESIPEPFGVGFAQDKSYIQIHNQIREIQAKTDVEFGGFSGTGWVKFIPGFLYNLFIKIASRNLNMMDRYGAVAVTAFGMFANEGVAFIPLVSATVGVTVGSIINRVVEIGGKFEMHEHLCLTASFNHDIVDGAPAARFVKDFAGFLQSDQLLRESFGISTGVD</sequence>
<reference evidence="2 3" key="1">
    <citation type="submission" date="2018-08" db="EMBL/GenBank/DDBJ databases">
        <title>Genomic Encyclopedia of Type Strains, Phase IV (KMG-IV): sequencing the most valuable type-strain genomes for metagenomic binning, comparative biology and taxonomic classification.</title>
        <authorList>
            <person name="Goeker M."/>
        </authorList>
    </citation>
    <scope>NUCLEOTIDE SEQUENCE [LARGE SCALE GENOMIC DNA]</scope>
    <source>
        <strain evidence="2 3">DSM 23923</strain>
    </source>
</reference>
<dbReference type="RefSeq" id="WP_116224132.1">
    <property type="nucleotide sequence ID" value="NZ_AP018437.1"/>
</dbReference>
<evidence type="ECO:0000259" key="1">
    <source>
        <dbReference type="Pfam" id="PF00198"/>
    </source>
</evidence>
<dbReference type="GO" id="GO:0016746">
    <property type="term" value="F:acyltransferase activity"/>
    <property type="evidence" value="ECO:0007669"/>
    <property type="project" value="UniProtKB-KW"/>
</dbReference>
<protein>
    <submittedName>
        <fullName evidence="2">2-oxoacid dehydrogenase/acyltransferase catalytic subunit</fullName>
    </submittedName>
</protein>
<feature type="domain" description="2-oxoacid dehydrogenase acyltransferase catalytic" evidence="1">
    <location>
        <begin position="180"/>
        <end position="258"/>
    </location>
</feature>